<sequence>MAAVLASIDVLPVAGLNVSNSTEQDFEYDDAVFRPHVHMADKLWAVGSLLLVCIVVLFAVSHSQMWKSRYYDVATPEGVFNPNEIVDTESVAVLIQKKLKYIRQFKQKWRNRRQAKMQDSRSADEIAVLLHSGMDDDDDDEEDELFSINLLKQL</sequence>
<keyword evidence="1" id="KW-1133">Transmembrane helix</keyword>
<dbReference type="RefSeq" id="XP_014668522.1">
    <property type="nucleotide sequence ID" value="XM_014813036.1"/>
</dbReference>
<feature type="transmembrane region" description="Helical" evidence="1">
    <location>
        <begin position="43"/>
        <end position="60"/>
    </location>
</feature>
<reference evidence="3 4" key="1">
    <citation type="submission" date="2025-05" db="UniProtKB">
        <authorList>
            <consortium name="RefSeq"/>
        </authorList>
    </citation>
    <scope>IDENTIFICATION</scope>
</reference>
<dbReference type="RefSeq" id="XP_014668524.1">
    <property type="nucleotide sequence ID" value="XM_014813038.1"/>
</dbReference>
<evidence type="ECO:0000313" key="3">
    <source>
        <dbReference type="RefSeq" id="XP_014668522.1"/>
    </source>
</evidence>
<evidence type="ECO:0000313" key="5">
    <source>
        <dbReference type="RefSeq" id="XP_014668524.1"/>
    </source>
</evidence>
<evidence type="ECO:0000313" key="2">
    <source>
        <dbReference type="Proteomes" id="UP000695022"/>
    </source>
</evidence>
<evidence type="ECO:0000313" key="7">
    <source>
        <dbReference type="RefSeq" id="XP_014668526.1"/>
    </source>
</evidence>
<accession>A0ABM1E8K5</accession>
<dbReference type="RefSeq" id="XP_014668525.1">
    <property type="nucleotide sequence ID" value="XM_014813039.1"/>
</dbReference>
<organism evidence="2 7">
    <name type="scientific">Priapulus caudatus</name>
    <name type="common">Priapulid worm</name>
    <dbReference type="NCBI Taxonomy" id="37621"/>
    <lineage>
        <taxon>Eukaryota</taxon>
        <taxon>Metazoa</taxon>
        <taxon>Ecdysozoa</taxon>
        <taxon>Scalidophora</taxon>
        <taxon>Priapulida</taxon>
        <taxon>Priapulimorpha</taxon>
        <taxon>Priapulimorphida</taxon>
        <taxon>Priapulidae</taxon>
        <taxon>Priapulus</taxon>
    </lineage>
</organism>
<keyword evidence="1" id="KW-0812">Transmembrane</keyword>
<evidence type="ECO:0000313" key="4">
    <source>
        <dbReference type="RefSeq" id="XP_014668523.1"/>
    </source>
</evidence>
<evidence type="ECO:0000313" key="6">
    <source>
        <dbReference type="RefSeq" id="XP_014668525.1"/>
    </source>
</evidence>
<dbReference type="RefSeq" id="XP_014668523.1">
    <property type="nucleotide sequence ID" value="XM_014813037.1"/>
</dbReference>
<dbReference type="RefSeq" id="XP_014668526.1">
    <property type="nucleotide sequence ID" value="XM_014813040.1"/>
</dbReference>
<protein>
    <submittedName>
        <fullName evidence="3 4">Uncharacterized protein LOC106809823</fullName>
    </submittedName>
</protein>
<name>A0ABM1E8K5_PRICU</name>
<keyword evidence="2" id="KW-1185">Reference proteome</keyword>
<evidence type="ECO:0000256" key="1">
    <source>
        <dbReference type="SAM" id="Phobius"/>
    </source>
</evidence>
<dbReference type="Proteomes" id="UP000695022">
    <property type="component" value="Unplaced"/>
</dbReference>
<dbReference type="GeneID" id="106809823"/>
<keyword evidence="1" id="KW-0472">Membrane</keyword>
<proteinExistence type="predicted"/>
<gene>
    <name evidence="3 4 5 6 7" type="primary">LOC106809823</name>
</gene>